<dbReference type="Proteomes" id="UP000464283">
    <property type="component" value="Chromosome"/>
</dbReference>
<evidence type="ECO:0000256" key="1">
    <source>
        <dbReference type="SAM" id="Phobius"/>
    </source>
</evidence>
<reference evidence="2" key="1">
    <citation type="submission" date="2022-10" db="EMBL/GenBank/DDBJ databases">
        <title>The first complete genome sequence of Mycoplasma iowae strain 695.</title>
        <authorList>
            <person name="Ghanem M."/>
            <person name="El-Gazzar M."/>
        </authorList>
    </citation>
    <scope>NUCLEOTIDE SEQUENCE</scope>
    <source>
        <strain evidence="2">695</strain>
    </source>
</reference>
<dbReference type="RefSeq" id="WP_129692602.1">
    <property type="nucleotide sequence ID" value="NZ_CP033512.2"/>
</dbReference>
<keyword evidence="1" id="KW-0812">Transmembrane</keyword>
<dbReference type="GeneID" id="96866767"/>
<feature type="transmembrane region" description="Helical" evidence="1">
    <location>
        <begin position="139"/>
        <end position="160"/>
    </location>
</feature>
<evidence type="ECO:0000313" key="2">
    <source>
        <dbReference type="EMBL" id="QHG89485.2"/>
    </source>
</evidence>
<name>A0A6P1LHA1_MALIO</name>
<dbReference type="EMBL" id="CP033512">
    <property type="protein sequence ID" value="QHG89485.2"/>
    <property type="molecule type" value="Genomic_DNA"/>
</dbReference>
<dbReference type="KEGG" id="miw:EER00_01050"/>
<protein>
    <submittedName>
        <fullName evidence="2">Uncharacterized protein</fullName>
    </submittedName>
</protein>
<gene>
    <name evidence="2" type="ORF">EER00_01050</name>
</gene>
<feature type="transmembrane region" description="Helical" evidence="1">
    <location>
        <begin position="28"/>
        <end position="53"/>
    </location>
</feature>
<proteinExistence type="predicted"/>
<accession>A0A6P1LHA1</accession>
<organism evidence="2">
    <name type="scientific">Malacoplasma iowae 695</name>
    <dbReference type="NCBI Taxonomy" id="1048830"/>
    <lineage>
        <taxon>Bacteria</taxon>
        <taxon>Bacillati</taxon>
        <taxon>Mycoplasmatota</taxon>
        <taxon>Mycoplasmoidales</taxon>
        <taxon>Mycoplasmoidaceae</taxon>
        <taxon>Malacoplasma</taxon>
    </lineage>
</organism>
<dbReference type="AlphaFoldDB" id="A0A6P1LHA1"/>
<sequence length="161" mass="18696">MLNVDKIIDIHINNLNNLQNTIKRLSNIGYTLIAISTSIISIFVPLIFSLNLIKNSKIIMSYTLFLIIVCLFFSNLVNLRNERMFVFIYNQKSKIDIDKIINNKKSNKDINIYEEILSFNFQSLKKTNKFSILKSLKSFLSLIWIPIISIPIASIIFSYII</sequence>
<keyword evidence="1" id="KW-0472">Membrane</keyword>
<keyword evidence="1" id="KW-1133">Transmembrane helix</keyword>
<feature type="transmembrane region" description="Helical" evidence="1">
    <location>
        <begin position="59"/>
        <end position="77"/>
    </location>
</feature>